<dbReference type="AlphaFoldDB" id="A0A975IM31"/>
<dbReference type="SUPFAM" id="SSF54995">
    <property type="entry name" value="Ribosomal protein S6"/>
    <property type="match status" value="1"/>
</dbReference>
<evidence type="ECO:0000256" key="1">
    <source>
        <dbReference type="ARBA" id="ARBA00009512"/>
    </source>
</evidence>
<comment type="function">
    <text evidence="2 4">Binds together with bS18 to 16S ribosomal RNA.</text>
</comment>
<dbReference type="RefSeq" id="WP_210954526.1">
    <property type="nucleotide sequence ID" value="NZ_CP054393.1"/>
</dbReference>
<reference evidence="6" key="1">
    <citation type="submission" date="2020-06" db="EMBL/GenBank/DDBJ databases">
        <title>Complete genome sequence of Candidatus Phytoplasma luffae NCHU2019.</title>
        <authorList>
            <person name="Cho S.-T."/>
            <person name="Tan C.-M."/>
            <person name="Li J.-R."/>
            <person name="Chien Y.-Y."/>
            <person name="Chiu Y.-C."/>
            <person name="Yang J.-Y."/>
            <person name="Kuo C.-H."/>
        </authorList>
    </citation>
    <scope>NUCLEOTIDE SEQUENCE</scope>
    <source>
        <strain evidence="6">NCHU2019</strain>
    </source>
</reference>
<sequence>MKTYEIMYILSPNLDEKQVNNIEKNINNIFDKEGKILEYKKPELKTLAYSIKKFTQGFYINFLVQADNEMIKEFNRIVNITEEIIRYIVLKKEDNKEL</sequence>
<evidence type="ECO:0000313" key="5">
    <source>
        <dbReference type="EMBL" id="QTX02881.1"/>
    </source>
</evidence>
<evidence type="ECO:0000313" key="6">
    <source>
        <dbReference type="EMBL" id="QTX03020.1"/>
    </source>
</evidence>
<proteinExistence type="inferred from homology"/>
<dbReference type="Proteomes" id="UP000672038">
    <property type="component" value="Chromosome"/>
</dbReference>
<keyword evidence="4 6" id="KW-0689">Ribosomal protein</keyword>
<dbReference type="Gene3D" id="3.30.70.60">
    <property type="match status" value="1"/>
</dbReference>
<evidence type="ECO:0000256" key="4">
    <source>
        <dbReference type="HAMAP-Rule" id="MF_00360"/>
    </source>
</evidence>
<dbReference type="KEGG" id="pluf:LFWB_4540"/>
<name>A0A975IM31_LOWBP</name>
<dbReference type="InterPro" id="IPR020814">
    <property type="entry name" value="Ribosomal_S6_plastid/chlpt"/>
</dbReference>
<dbReference type="GO" id="GO:0003735">
    <property type="term" value="F:structural constituent of ribosome"/>
    <property type="evidence" value="ECO:0007669"/>
    <property type="project" value="InterPro"/>
</dbReference>
<dbReference type="GO" id="GO:0006412">
    <property type="term" value="P:translation"/>
    <property type="evidence" value="ECO:0007669"/>
    <property type="project" value="UniProtKB-UniRule"/>
</dbReference>
<dbReference type="EMBL" id="CP054393">
    <property type="protein sequence ID" value="QTX02881.1"/>
    <property type="molecule type" value="Genomic_DNA"/>
</dbReference>
<dbReference type="GO" id="GO:0070181">
    <property type="term" value="F:small ribosomal subunit rRNA binding"/>
    <property type="evidence" value="ECO:0007669"/>
    <property type="project" value="TreeGrafter"/>
</dbReference>
<protein>
    <recommendedName>
        <fullName evidence="3 4">Small ribosomal subunit protein bS6</fullName>
    </recommendedName>
</protein>
<keyword evidence="4" id="KW-0687">Ribonucleoprotein</keyword>
<dbReference type="NCBIfam" id="TIGR00166">
    <property type="entry name" value="S6"/>
    <property type="match status" value="1"/>
</dbReference>
<dbReference type="CDD" id="cd00473">
    <property type="entry name" value="bS6"/>
    <property type="match status" value="1"/>
</dbReference>
<comment type="similarity">
    <text evidence="1 4">Belongs to the bacterial ribosomal protein bS6 family.</text>
</comment>
<keyword evidence="7" id="KW-1185">Reference proteome</keyword>
<dbReference type="KEGG" id="pluf:LFWB_3110"/>
<dbReference type="GO" id="GO:0005840">
    <property type="term" value="C:ribosome"/>
    <property type="evidence" value="ECO:0007669"/>
    <property type="project" value="UniProtKB-KW"/>
</dbReference>
<evidence type="ECO:0000313" key="7">
    <source>
        <dbReference type="Proteomes" id="UP000672038"/>
    </source>
</evidence>
<accession>A0A975IM31</accession>
<dbReference type="PANTHER" id="PTHR21011:SF1">
    <property type="entry name" value="SMALL RIBOSOMAL SUBUNIT PROTEIN BS6M"/>
    <property type="match status" value="1"/>
</dbReference>
<dbReference type="HAMAP" id="MF_00360">
    <property type="entry name" value="Ribosomal_bS6"/>
    <property type="match status" value="1"/>
</dbReference>
<dbReference type="InterPro" id="IPR014717">
    <property type="entry name" value="Transl_elong_EF1B/ribsomal_bS6"/>
</dbReference>
<keyword evidence="4" id="KW-0699">rRNA-binding</keyword>
<gene>
    <name evidence="4 6" type="primary">rpsF</name>
    <name evidence="5" type="ORF">LFWB_3110</name>
    <name evidence="6" type="ORF">LFWB_4540</name>
</gene>
<dbReference type="Pfam" id="PF01250">
    <property type="entry name" value="Ribosomal_S6"/>
    <property type="match status" value="1"/>
</dbReference>
<evidence type="ECO:0000256" key="3">
    <source>
        <dbReference type="ARBA" id="ARBA00035294"/>
    </source>
</evidence>
<dbReference type="InterPro" id="IPR035980">
    <property type="entry name" value="Ribosomal_bS6_sf"/>
</dbReference>
<dbReference type="GO" id="GO:0005737">
    <property type="term" value="C:cytoplasm"/>
    <property type="evidence" value="ECO:0007669"/>
    <property type="project" value="UniProtKB-ARBA"/>
</dbReference>
<dbReference type="EMBL" id="CP054393">
    <property type="protein sequence ID" value="QTX03020.1"/>
    <property type="molecule type" value="Genomic_DNA"/>
</dbReference>
<evidence type="ECO:0000256" key="2">
    <source>
        <dbReference type="ARBA" id="ARBA00035104"/>
    </source>
</evidence>
<organism evidence="6 7">
    <name type="scientific">Loofah witches'-broom phytoplasma</name>
    <dbReference type="NCBI Taxonomy" id="35773"/>
    <lineage>
        <taxon>Bacteria</taxon>
        <taxon>Bacillati</taxon>
        <taxon>Mycoplasmatota</taxon>
        <taxon>Mollicutes</taxon>
        <taxon>Acholeplasmatales</taxon>
        <taxon>Acholeplasmataceae</taxon>
        <taxon>Candidatus Phytoplasma</taxon>
        <taxon>16SrVIII (Loofah witches'-broom group)</taxon>
    </lineage>
</organism>
<dbReference type="GO" id="GO:1990904">
    <property type="term" value="C:ribonucleoprotein complex"/>
    <property type="evidence" value="ECO:0007669"/>
    <property type="project" value="UniProtKB-KW"/>
</dbReference>
<dbReference type="PANTHER" id="PTHR21011">
    <property type="entry name" value="MITOCHONDRIAL 28S RIBOSOMAL PROTEIN S6"/>
    <property type="match status" value="1"/>
</dbReference>
<keyword evidence="4" id="KW-0694">RNA-binding</keyword>
<dbReference type="InterPro" id="IPR000529">
    <property type="entry name" value="Ribosomal_bS6"/>
</dbReference>